<comment type="subcellular location">
    <subcellularLocation>
        <location evidence="1">Membrane</location>
    </subcellularLocation>
</comment>
<dbReference type="InterPro" id="IPR044890">
    <property type="entry name" value="TMEM14_sf"/>
</dbReference>
<evidence type="ECO:0000313" key="6">
    <source>
        <dbReference type="EMBL" id="AFZ14278.1"/>
    </source>
</evidence>
<reference evidence="6 7" key="1">
    <citation type="submission" date="2012-06" db="EMBL/GenBank/DDBJ databases">
        <title>Finished chromosome of genome of Crinalium epipsammum PCC 9333.</title>
        <authorList>
            <consortium name="US DOE Joint Genome Institute"/>
            <person name="Gugger M."/>
            <person name="Coursin T."/>
            <person name="Rippka R."/>
            <person name="Tandeau De Marsac N."/>
            <person name="Huntemann M."/>
            <person name="Wei C.-L."/>
            <person name="Han J."/>
            <person name="Detter J.C."/>
            <person name="Han C."/>
            <person name="Tapia R."/>
            <person name="Davenport K."/>
            <person name="Daligault H."/>
            <person name="Erkkila T."/>
            <person name="Gu W."/>
            <person name="Munk A.C.C."/>
            <person name="Teshima H."/>
            <person name="Xu Y."/>
            <person name="Chain P."/>
            <person name="Chen A."/>
            <person name="Krypides N."/>
            <person name="Mavromatis K."/>
            <person name="Markowitz V."/>
            <person name="Szeto E."/>
            <person name="Ivanova N."/>
            <person name="Mikhailova N."/>
            <person name="Ovchinnikova G."/>
            <person name="Pagani I."/>
            <person name="Pati A."/>
            <person name="Goodwin L."/>
            <person name="Peters L."/>
            <person name="Pitluck S."/>
            <person name="Woyke T."/>
            <person name="Kerfeld C."/>
        </authorList>
    </citation>
    <scope>NUCLEOTIDE SEQUENCE [LARGE SCALE GENOMIC DNA]</scope>
    <source>
        <strain evidence="6 7">PCC 9333</strain>
    </source>
</reference>
<accession>K9W1M9</accession>
<dbReference type="PATRIC" id="fig|1173022.3.peg.3727"/>
<evidence type="ECO:0000256" key="3">
    <source>
        <dbReference type="ARBA" id="ARBA00022989"/>
    </source>
</evidence>
<keyword evidence="7" id="KW-1185">Reference proteome</keyword>
<dbReference type="PANTHER" id="PTHR12668:SF43">
    <property type="entry name" value="TRANSMEMBRANE PROTEIN 14 HOMOLOG"/>
    <property type="match status" value="1"/>
</dbReference>
<evidence type="ECO:0000256" key="5">
    <source>
        <dbReference type="SAM" id="Phobius"/>
    </source>
</evidence>
<dbReference type="RefSeq" id="WP_015204383.1">
    <property type="nucleotide sequence ID" value="NC_019753.1"/>
</dbReference>
<gene>
    <name evidence="6" type="ORF">Cri9333_3453</name>
</gene>
<evidence type="ECO:0000313" key="7">
    <source>
        <dbReference type="Proteomes" id="UP000010472"/>
    </source>
</evidence>
<dbReference type="Proteomes" id="UP000010472">
    <property type="component" value="Chromosome"/>
</dbReference>
<evidence type="ECO:0000256" key="2">
    <source>
        <dbReference type="ARBA" id="ARBA00022692"/>
    </source>
</evidence>
<evidence type="ECO:0000256" key="1">
    <source>
        <dbReference type="ARBA" id="ARBA00004370"/>
    </source>
</evidence>
<keyword evidence="4 5" id="KW-0472">Membrane</keyword>
<proteinExistence type="predicted"/>
<feature type="transmembrane region" description="Helical" evidence="5">
    <location>
        <begin position="6"/>
        <end position="27"/>
    </location>
</feature>
<evidence type="ECO:0000256" key="4">
    <source>
        <dbReference type="ARBA" id="ARBA00023136"/>
    </source>
</evidence>
<dbReference type="Pfam" id="PF03647">
    <property type="entry name" value="Tmemb_14"/>
    <property type="match status" value="1"/>
</dbReference>
<dbReference type="AlphaFoldDB" id="K9W1M9"/>
<dbReference type="InterPro" id="IPR005349">
    <property type="entry name" value="TMEM14"/>
</dbReference>
<dbReference type="EMBL" id="CP003620">
    <property type="protein sequence ID" value="AFZ14278.1"/>
    <property type="molecule type" value="Genomic_DNA"/>
</dbReference>
<dbReference type="eggNOG" id="COG5548">
    <property type="taxonomic scope" value="Bacteria"/>
</dbReference>
<dbReference type="Gene3D" id="1.10.10.1740">
    <property type="entry name" value="Transmembrane protein 14-like"/>
    <property type="match status" value="1"/>
</dbReference>
<protein>
    <recommendedName>
        <fullName evidence="8">Small integral membrane protein</fullName>
    </recommendedName>
</protein>
<dbReference type="KEGG" id="cep:Cri9333_3453"/>
<keyword evidence="2 5" id="KW-0812">Transmembrane</keyword>
<keyword evidence="3 5" id="KW-1133">Transmembrane helix</keyword>
<dbReference type="STRING" id="1173022.Cri9333_3453"/>
<evidence type="ECO:0008006" key="8">
    <source>
        <dbReference type="Google" id="ProtNLM"/>
    </source>
</evidence>
<feature type="transmembrane region" description="Helical" evidence="5">
    <location>
        <begin position="58"/>
        <end position="76"/>
    </location>
</feature>
<organism evidence="6 7">
    <name type="scientific">Crinalium epipsammum PCC 9333</name>
    <dbReference type="NCBI Taxonomy" id="1173022"/>
    <lineage>
        <taxon>Bacteria</taxon>
        <taxon>Bacillati</taxon>
        <taxon>Cyanobacteriota</taxon>
        <taxon>Cyanophyceae</taxon>
        <taxon>Gomontiellales</taxon>
        <taxon>Gomontiellaceae</taxon>
        <taxon>Crinalium</taxon>
    </lineage>
</organism>
<name>K9W1M9_9CYAN</name>
<feature type="transmembrane region" description="Helical" evidence="5">
    <location>
        <begin position="34"/>
        <end position="52"/>
    </location>
</feature>
<dbReference type="GO" id="GO:0016020">
    <property type="term" value="C:membrane"/>
    <property type="evidence" value="ECO:0007669"/>
    <property type="project" value="UniProtKB-SubCell"/>
</dbReference>
<dbReference type="OrthoDB" id="468294at2"/>
<feature type="transmembrane region" description="Helical" evidence="5">
    <location>
        <begin position="88"/>
        <end position="107"/>
    </location>
</feature>
<dbReference type="PANTHER" id="PTHR12668">
    <property type="entry name" value="TRANSMEMBRANE PROTEIN 14, 15"/>
    <property type="match status" value="1"/>
</dbReference>
<dbReference type="HOGENOM" id="CLU_096652_5_1_3"/>
<sequence length="113" mass="12231">MNNLLQIAYWFILIYATLTALGGVMGYMKAKSKVSLIMGLVSGAVLFAAWWICGQQPVLGMGLAASIALFLLIVFVRRYISTRALMPAGLMTILSVCTTVLFSVAWLSSSGYL</sequence>